<dbReference type="EMBL" id="GBRH01265739">
    <property type="protein sequence ID" value="JAD32156.1"/>
    <property type="molecule type" value="Transcribed_RNA"/>
</dbReference>
<dbReference type="AlphaFoldDB" id="A0A0A8Z039"/>
<evidence type="ECO:0000313" key="1">
    <source>
        <dbReference type="EMBL" id="JAD32156.1"/>
    </source>
</evidence>
<accession>A0A0A8Z039</accession>
<organism evidence="1">
    <name type="scientific">Arundo donax</name>
    <name type="common">Giant reed</name>
    <name type="synonym">Donax arundinaceus</name>
    <dbReference type="NCBI Taxonomy" id="35708"/>
    <lineage>
        <taxon>Eukaryota</taxon>
        <taxon>Viridiplantae</taxon>
        <taxon>Streptophyta</taxon>
        <taxon>Embryophyta</taxon>
        <taxon>Tracheophyta</taxon>
        <taxon>Spermatophyta</taxon>
        <taxon>Magnoliopsida</taxon>
        <taxon>Liliopsida</taxon>
        <taxon>Poales</taxon>
        <taxon>Poaceae</taxon>
        <taxon>PACMAD clade</taxon>
        <taxon>Arundinoideae</taxon>
        <taxon>Arundineae</taxon>
        <taxon>Arundo</taxon>
    </lineage>
</organism>
<proteinExistence type="predicted"/>
<protein>
    <submittedName>
        <fullName evidence="1">Uncharacterized protein</fullName>
    </submittedName>
</protein>
<reference evidence="1" key="1">
    <citation type="submission" date="2014-09" db="EMBL/GenBank/DDBJ databases">
        <authorList>
            <person name="Magalhaes I.L.F."/>
            <person name="Oliveira U."/>
            <person name="Santos F.R."/>
            <person name="Vidigal T.H.D.A."/>
            <person name="Brescovit A.D."/>
            <person name="Santos A.J."/>
        </authorList>
    </citation>
    <scope>NUCLEOTIDE SEQUENCE</scope>
    <source>
        <tissue evidence="1">Shoot tissue taken approximately 20 cm above the soil surface</tissue>
    </source>
</reference>
<sequence>MDPRMLIWMLDISLQIEHCLFHSIKSVLINPFTLVLRVTWEEECRFMGSHQFLMTFCQKFL</sequence>
<name>A0A0A8Z039_ARUDO</name>
<reference evidence="1" key="2">
    <citation type="journal article" date="2015" name="Data Brief">
        <title>Shoot transcriptome of the giant reed, Arundo donax.</title>
        <authorList>
            <person name="Barrero R.A."/>
            <person name="Guerrero F.D."/>
            <person name="Moolhuijzen P."/>
            <person name="Goolsby J.A."/>
            <person name="Tidwell J."/>
            <person name="Bellgard S.E."/>
            <person name="Bellgard M.I."/>
        </authorList>
    </citation>
    <scope>NUCLEOTIDE SEQUENCE</scope>
    <source>
        <tissue evidence="1">Shoot tissue taken approximately 20 cm above the soil surface</tissue>
    </source>
</reference>